<keyword evidence="3" id="KW-1185">Reference proteome</keyword>
<dbReference type="AlphaFoldDB" id="A0A8H7W4Z0"/>
<name>A0A8H7W4Z0_9HELO</name>
<proteinExistence type="predicted"/>
<dbReference type="PANTHER" id="PTHR42840:SF7">
    <property type="entry name" value="BINDING ROSSMANN FOLD OXIDOREDUCTASE, PUTATIVE (AFU_ORTHOLOGUE AFUA_4G10190)-RELATED"/>
    <property type="match status" value="1"/>
</dbReference>
<dbReference type="EMBL" id="JAFJYH010000527">
    <property type="protein sequence ID" value="KAG4411074.1"/>
    <property type="molecule type" value="Genomic_DNA"/>
</dbReference>
<dbReference type="Pfam" id="PF01408">
    <property type="entry name" value="GFO_IDH_MocA"/>
    <property type="match status" value="1"/>
</dbReference>
<dbReference type="Gene3D" id="3.30.360.10">
    <property type="entry name" value="Dihydrodipicolinate Reductase, domain 2"/>
    <property type="match status" value="1"/>
</dbReference>
<evidence type="ECO:0000313" key="2">
    <source>
        <dbReference type="EMBL" id="KAG4411074.1"/>
    </source>
</evidence>
<evidence type="ECO:0000259" key="1">
    <source>
        <dbReference type="Pfam" id="PF01408"/>
    </source>
</evidence>
<dbReference type="GO" id="GO:0016491">
    <property type="term" value="F:oxidoreductase activity"/>
    <property type="evidence" value="ECO:0007669"/>
    <property type="project" value="TreeGrafter"/>
</dbReference>
<gene>
    <name evidence="2" type="ORF">IFR04_015795</name>
</gene>
<comment type="caution">
    <text evidence="2">The sequence shown here is derived from an EMBL/GenBank/DDBJ whole genome shotgun (WGS) entry which is preliminary data.</text>
</comment>
<dbReference type="GO" id="GO:0005737">
    <property type="term" value="C:cytoplasm"/>
    <property type="evidence" value="ECO:0007669"/>
    <property type="project" value="TreeGrafter"/>
</dbReference>
<feature type="domain" description="Gfo/Idh/MocA-like oxidoreductase N-terminal" evidence="1">
    <location>
        <begin position="14"/>
        <end position="138"/>
    </location>
</feature>
<dbReference type="GO" id="GO:0000166">
    <property type="term" value="F:nucleotide binding"/>
    <property type="evidence" value="ECO:0007669"/>
    <property type="project" value="InterPro"/>
</dbReference>
<evidence type="ECO:0000313" key="3">
    <source>
        <dbReference type="Proteomes" id="UP000664132"/>
    </source>
</evidence>
<dbReference type="OrthoDB" id="64915at2759"/>
<accession>A0A8H7W4Z0</accession>
<dbReference type="Gene3D" id="3.40.50.720">
    <property type="entry name" value="NAD(P)-binding Rossmann-like Domain"/>
    <property type="match status" value="1"/>
</dbReference>
<dbReference type="Proteomes" id="UP000664132">
    <property type="component" value="Unassembled WGS sequence"/>
</dbReference>
<reference evidence="2" key="1">
    <citation type="submission" date="2021-02" db="EMBL/GenBank/DDBJ databases">
        <title>Genome sequence Cadophora malorum strain M34.</title>
        <authorList>
            <person name="Stefanovic E."/>
            <person name="Vu D."/>
            <person name="Scully C."/>
            <person name="Dijksterhuis J."/>
            <person name="Roader J."/>
            <person name="Houbraken J."/>
        </authorList>
    </citation>
    <scope>NUCLEOTIDE SEQUENCE</scope>
    <source>
        <strain evidence="2">M34</strain>
    </source>
</reference>
<organism evidence="2 3">
    <name type="scientific">Cadophora malorum</name>
    <dbReference type="NCBI Taxonomy" id="108018"/>
    <lineage>
        <taxon>Eukaryota</taxon>
        <taxon>Fungi</taxon>
        <taxon>Dikarya</taxon>
        <taxon>Ascomycota</taxon>
        <taxon>Pezizomycotina</taxon>
        <taxon>Leotiomycetes</taxon>
        <taxon>Helotiales</taxon>
        <taxon>Ploettnerulaceae</taxon>
        <taxon>Cadophora</taxon>
    </lineage>
</organism>
<dbReference type="InterPro" id="IPR000683">
    <property type="entry name" value="Gfo/Idh/MocA-like_OxRdtase_N"/>
</dbReference>
<dbReference type="PANTHER" id="PTHR42840">
    <property type="entry name" value="NAD(P)-BINDING ROSSMANN-FOLD SUPERFAMILY PROTEIN-RELATED"/>
    <property type="match status" value="1"/>
</dbReference>
<dbReference type="SUPFAM" id="SSF51735">
    <property type="entry name" value="NAD(P)-binding Rossmann-fold domains"/>
    <property type="match status" value="1"/>
</dbReference>
<dbReference type="InterPro" id="IPR036291">
    <property type="entry name" value="NAD(P)-bd_dom_sf"/>
</dbReference>
<protein>
    <recommendedName>
        <fullName evidence="1">Gfo/Idh/MocA-like oxidoreductase N-terminal domain-containing protein</fullName>
    </recommendedName>
</protein>
<sequence length="381" mass="42517">MNLRTGKSTDLPRVRVGIIGCGQIAQVVHIPTLNFLSDLFSISFLCDVSMGALEYCQRKFPGSLPPKITKSAADLCSSDDVDVVFVLSSDEYHVDQAILALQHDKHVFVEKPVALNIRDVDRIEEAEKASKGRLMVGYMRRYASVFESAVREIGGIDKILYARVRDIIGPNSTFVDQSGMFPKTFEDCDDRDVSDRAERATQLVHQALEVECSVSTSASAVTMWRVLGGLGSHDISAMREALGMPLAVLGVHCGFPFWSVLFQYPGFAVSYESGINQVPQFDAHIEVYGHEKIVRVQYDTPYVKGLPITLHVSENVNGSLRETAVRETYEDAYTQELKQVYEWVRFGKALKTTIEDARLDIEIFQMIMKADQQSKIKSGVS</sequence>
<dbReference type="GO" id="GO:0006740">
    <property type="term" value="P:NADPH regeneration"/>
    <property type="evidence" value="ECO:0007669"/>
    <property type="project" value="TreeGrafter"/>
</dbReference>